<accession>A0A8S1J7C7</accession>
<sequence length="194" mass="19741">MQMSHPDGSEESMVHNVSGQFVRQTPANFEGVGARPAAAHAGQLPYGDQRPAGIGAQRHILGNADQGLRGHTDTATATLASWKKPETFGHQMGGRTGPSGTGLPVANAQEVAQETALVPSGRAGGRQIQAAALPPGFPASTEYAPVGLNVAAAAAAPGGSVAGSGRRTTLQSLLDDINVEGLTEGMQNLGFQNQ</sequence>
<evidence type="ECO:0000313" key="2">
    <source>
        <dbReference type="Proteomes" id="UP000708148"/>
    </source>
</evidence>
<comment type="caution">
    <text evidence="1">The sequence shown here is derived from an EMBL/GenBank/DDBJ whole genome shotgun (WGS) entry which is preliminary data.</text>
</comment>
<name>A0A8S1J7C7_9CHLO</name>
<proteinExistence type="predicted"/>
<reference evidence="1" key="1">
    <citation type="submission" date="2020-12" db="EMBL/GenBank/DDBJ databases">
        <authorList>
            <person name="Iha C."/>
        </authorList>
    </citation>
    <scope>NUCLEOTIDE SEQUENCE</scope>
</reference>
<dbReference type="Proteomes" id="UP000708148">
    <property type="component" value="Unassembled WGS sequence"/>
</dbReference>
<evidence type="ECO:0000313" key="1">
    <source>
        <dbReference type="EMBL" id="CAD7701642.1"/>
    </source>
</evidence>
<dbReference type="AlphaFoldDB" id="A0A8S1J7C7"/>
<organism evidence="1 2">
    <name type="scientific">Ostreobium quekettii</name>
    <dbReference type="NCBI Taxonomy" id="121088"/>
    <lineage>
        <taxon>Eukaryota</taxon>
        <taxon>Viridiplantae</taxon>
        <taxon>Chlorophyta</taxon>
        <taxon>core chlorophytes</taxon>
        <taxon>Ulvophyceae</taxon>
        <taxon>TCBD clade</taxon>
        <taxon>Bryopsidales</taxon>
        <taxon>Ostreobineae</taxon>
        <taxon>Ostreobiaceae</taxon>
        <taxon>Ostreobium</taxon>
    </lineage>
</organism>
<protein>
    <submittedName>
        <fullName evidence="1">Uncharacterized protein</fullName>
    </submittedName>
</protein>
<keyword evidence="2" id="KW-1185">Reference proteome</keyword>
<feature type="non-terminal residue" evidence="1">
    <location>
        <position position="194"/>
    </location>
</feature>
<dbReference type="EMBL" id="CAJHUC010001592">
    <property type="protein sequence ID" value="CAD7701642.1"/>
    <property type="molecule type" value="Genomic_DNA"/>
</dbReference>
<gene>
    <name evidence="1" type="ORF">OSTQU699_LOCUS6999</name>
</gene>